<evidence type="ECO:0000256" key="1">
    <source>
        <dbReference type="ARBA" id="ARBA00004651"/>
    </source>
</evidence>
<evidence type="ECO:0000256" key="7">
    <source>
        <dbReference type="ARBA" id="ARBA00023136"/>
    </source>
</evidence>
<dbReference type="PRINTS" id="PR00758">
    <property type="entry name" value="ARSENICPUMP"/>
</dbReference>
<feature type="transmembrane region" description="Helical" evidence="8">
    <location>
        <begin position="319"/>
        <end position="342"/>
    </location>
</feature>
<dbReference type="AlphaFoldDB" id="A0A212LNV4"/>
<evidence type="ECO:0000256" key="2">
    <source>
        <dbReference type="ARBA" id="ARBA00009843"/>
    </source>
</evidence>
<evidence type="ECO:0000256" key="8">
    <source>
        <dbReference type="SAM" id="Phobius"/>
    </source>
</evidence>
<feature type="transmembrane region" description="Helical" evidence="8">
    <location>
        <begin position="173"/>
        <end position="196"/>
    </location>
</feature>
<comment type="subcellular location">
    <subcellularLocation>
        <location evidence="1">Cell membrane</location>
        <topology evidence="1">Multi-pass membrane protein</topology>
    </subcellularLocation>
</comment>
<feature type="transmembrane region" description="Helical" evidence="8">
    <location>
        <begin position="56"/>
        <end position="82"/>
    </location>
</feature>
<organism evidence="10">
    <name type="scientific">uncultured Sporomusa sp</name>
    <dbReference type="NCBI Taxonomy" id="307249"/>
    <lineage>
        <taxon>Bacteria</taxon>
        <taxon>Bacillati</taxon>
        <taxon>Bacillota</taxon>
        <taxon>Negativicutes</taxon>
        <taxon>Selenomonadales</taxon>
        <taxon>Sporomusaceae</taxon>
        <taxon>Sporomusa</taxon>
        <taxon>environmental samples</taxon>
    </lineage>
</organism>
<evidence type="ECO:0000259" key="9">
    <source>
        <dbReference type="Pfam" id="PF03600"/>
    </source>
</evidence>
<dbReference type="InterPro" id="IPR004680">
    <property type="entry name" value="Cit_transptr-like_dom"/>
</dbReference>
<dbReference type="InterPro" id="IPR051475">
    <property type="entry name" value="Diverse_Ion_Transporter"/>
</dbReference>
<evidence type="ECO:0000256" key="4">
    <source>
        <dbReference type="ARBA" id="ARBA00022475"/>
    </source>
</evidence>
<feature type="transmembrane region" description="Helical" evidence="8">
    <location>
        <begin position="94"/>
        <end position="123"/>
    </location>
</feature>
<dbReference type="GO" id="GO:0005886">
    <property type="term" value="C:plasma membrane"/>
    <property type="evidence" value="ECO:0007669"/>
    <property type="project" value="UniProtKB-SubCell"/>
</dbReference>
<evidence type="ECO:0000256" key="5">
    <source>
        <dbReference type="ARBA" id="ARBA00022692"/>
    </source>
</evidence>
<keyword evidence="3" id="KW-0813">Transport</keyword>
<keyword evidence="6 8" id="KW-1133">Transmembrane helix</keyword>
<dbReference type="PANTHER" id="PTHR43568">
    <property type="entry name" value="P PROTEIN"/>
    <property type="match status" value="1"/>
</dbReference>
<evidence type="ECO:0000256" key="6">
    <source>
        <dbReference type="ARBA" id="ARBA00022989"/>
    </source>
</evidence>
<keyword evidence="7 8" id="KW-0472">Membrane</keyword>
<feature type="domain" description="Citrate transporter-like" evidence="9">
    <location>
        <begin position="16"/>
        <end position="369"/>
    </location>
</feature>
<feature type="transmembrane region" description="Helical" evidence="8">
    <location>
        <begin position="362"/>
        <end position="391"/>
    </location>
</feature>
<feature type="transmembrane region" description="Helical" evidence="8">
    <location>
        <begin position="283"/>
        <end position="307"/>
    </location>
</feature>
<evidence type="ECO:0000256" key="3">
    <source>
        <dbReference type="ARBA" id="ARBA00022448"/>
    </source>
</evidence>
<keyword evidence="5 8" id="KW-0812">Transmembrane</keyword>
<dbReference type="GO" id="GO:0015105">
    <property type="term" value="F:arsenite transmembrane transporter activity"/>
    <property type="evidence" value="ECO:0007669"/>
    <property type="project" value="InterPro"/>
</dbReference>
<feature type="transmembrane region" description="Helical" evidence="8">
    <location>
        <begin position="403"/>
        <end position="424"/>
    </location>
</feature>
<proteinExistence type="inferred from homology"/>
<evidence type="ECO:0000313" key="10">
    <source>
        <dbReference type="EMBL" id="SCM79217.1"/>
    </source>
</evidence>
<feature type="transmembrane region" description="Helical" evidence="8">
    <location>
        <begin position="27"/>
        <end position="44"/>
    </location>
</feature>
<sequence>MEKQAILAISVFLLTYGFIISEKVHRTIVAMIGGIIMLALGIVSQETALHHIDFNTLGLLTGMMIIVAITGETGLFKYIAIIAAKKAKGDPLKILFSLAIITAVSSAFLDNVTTVLLMVPVTFSITRQLKVNPEPYLITEIIASNIGGTATLIGDPPNIMIGSAVKELSFMSFINNLAFISAVTLVITLSILLLIYRKQLKTTEDLKSGLMSLDEKKELKDKVLLKQSLIVLGLTILGFFLHQLLHLESATVALGGAFILLLLTSKTDHDLEHAFSRVEWTTIFFFVGLFVVVSGLVETGIISSLARSAIAFTGGDIKVTAILILWLSAIASAFVDNIPFVATMIPMIQDMGLMGIADLEPLWWSLALGACFGGNGSLIGASANLIVAGLAAQEGTHISFMRFFFIGFPIMLLSVLIATIYVYIRYLAV</sequence>
<name>A0A212LNV4_9FIRM</name>
<dbReference type="InterPro" id="IPR000802">
    <property type="entry name" value="Arsenical_pump_ArsB"/>
</dbReference>
<feature type="transmembrane region" description="Helical" evidence="8">
    <location>
        <begin position="230"/>
        <end position="263"/>
    </location>
</feature>
<dbReference type="PANTHER" id="PTHR43568:SF1">
    <property type="entry name" value="P PROTEIN"/>
    <property type="match status" value="1"/>
</dbReference>
<protein>
    <submittedName>
        <fullName evidence="10">Citrate transporter</fullName>
    </submittedName>
</protein>
<dbReference type="EMBL" id="FMJE01000002">
    <property type="protein sequence ID" value="SCM79217.1"/>
    <property type="molecule type" value="Genomic_DNA"/>
</dbReference>
<keyword evidence="4" id="KW-1003">Cell membrane</keyword>
<reference evidence="10" key="1">
    <citation type="submission" date="2016-08" db="EMBL/GenBank/DDBJ databases">
        <authorList>
            <person name="Seilhamer J.J."/>
        </authorList>
    </citation>
    <scope>NUCLEOTIDE SEQUENCE</scope>
    <source>
        <strain evidence="10">86</strain>
    </source>
</reference>
<comment type="similarity">
    <text evidence="2">Belongs to the CitM (TC 2.A.11) transporter family.</text>
</comment>
<dbReference type="RefSeq" id="WP_288183448.1">
    <property type="nucleotide sequence ID" value="NZ_LT608335.1"/>
</dbReference>
<dbReference type="Pfam" id="PF03600">
    <property type="entry name" value="CitMHS"/>
    <property type="match status" value="1"/>
</dbReference>
<dbReference type="CDD" id="cd01116">
    <property type="entry name" value="P_permease"/>
    <property type="match status" value="1"/>
</dbReference>
<accession>A0A212LNV4</accession>
<gene>
    <name evidence="10" type="ORF">KL86SPO_20458</name>
</gene>